<dbReference type="CDD" id="cd01392">
    <property type="entry name" value="HTH_LacI"/>
    <property type="match status" value="1"/>
</dbReference>
<keyword evidence="6" id="KW-1185">Reference proteome</keyword>
<reference evidence="5 6" key="1">
    <citation type="journal article" date="2021" name="MBio">
        <title>Poor Competitiveness of Bradyrhizobium in Pigeon Pea Root Colonization in Indian Soils.</title>
        <authorList>
            <person name="Chalasani D."/>
            <person name="Basu A."/>
            <person name="Pullabhotla S.V.S.R.N."/>
            <person name="Jorrin B."/>
            <person name="Neal A.L."/>
            <person name="Poole P.S."/>
            <person name="Podile A.R."/>
            <person name="Tkacz A."/>
        </authorList>
    </citation>
    <scope>NUCLEOTIDE SEQUENCE [LARGE SCALE GENOMIC DNA]</scope>
    <source>
        <strain evidence="5 6">HU12</strain>
    </source>
</reference>
<dbReference type="Pfam" id="PF13377">
    <property type="entry name" value="Peripla_BP_3"/>
    <property type="match status" value="1"/>
</dbReference>
<dbReference type="Gene3D" id="3.40.50.2300">
    <property type="match status" value="2"/>
</dbReference>
<dbReference type="SUPFAM" id="SSF53822">
    <property type="entry name" value="Periplasmic binding protein-like I"/>
    <property type="match status" value="1"/>
</dbReference>
<gene>
    <name evidence="5" type="ORF">JNB61_01615</name>
</gene>
<evidence type="ECO:0000259" key="4">
    <source>
        <dbReference type="PROSITE" id="PS50932"/>
    </source>
</evidence>
<dbReference type="EMBL" id="JAEUAX010000001">
    <property type="protein sequence ID" value="MBW9108462.1"/>
    <property type="molecule type" value="Genomic_DNA"/>
</dbReference>
<evidence type="ECO:0000256" key="1">
    <source>
        <dbReference type="ARBA" id="ARBA00023015"/>
    </source>
</evidence>
<dbReference type="Gene3D" id="1.10.260.40">
    <property type="entry name" value="lambda repressor-like DNA-binding domains"/>
    <property type="match status" value="1"/>
</dbReference>
<keyword evidence="2 5" id="KW-0238">DNA-binding</keyword>
<evidence type="ECO:0000256" key="2">
    <source>
        <dbReference type="ARBA" id="ARBA00023125"/>
    </source>
</evidence>
<comment type="caution">
    <text evidence="5">The sequence shown here is derived from an EMBL/GenBank/DDBJ whole genome shotgun (WGS) entry which is preliminary data.</text>
</comment>
<organism evidence="5 6">
    <name type="scientific">Microbacterium ureisolvens</name>
    <dbReference type="NCBI Taxonomy" id="2781186"/>
    <lineage>
        <taxon>Bacteria</taxon>
        <taxon>Bacillati</taxon>
        <taxon>Actinomycetota</taxon>
        <taxon>Actinomycetes</taxon>
        <taxon>Micrococcales</taxon>
        <taxon>Microbacteriaceae</taxon>
        <taxon>Microbacterium</taxon>
    </lineage>
</organism>
<dbReference type="Pfam" id="PF00356">
    <property type="entry name" value="LacI"/>
    <property type="match status" value="1"/>
</dbReference>
<dbReference type="InterPro" id="IPR000843">
    <property type="entry name" value="HTH_LacI"/>
</dbReference>
<dbReference type="PROSITE" id="PS50932">
    <property type="entry name" value="HTH_LACI_2"/>
    <property type="match status" value="1"/>
</dbReference>
<dbReference type="CDD" id="cd06267">
    <property type="entry name" value="PBP1_LacI_sugar_binding-like"/>
    <property type="match status" value="1"/>
</dbReference>
<dbReference type="SUPFAM" id="SSF47413">
    <property type="entry name" value="lambda repressor-like DNA-binding domains"/>
    <property type="match status" value="1"/>
</dbReference>
<evidence type="ECO:0000313" key="5">
    <source>
        <dbReference type="EMBL" id="MBW9108462.1"/>
    </source>
</evidence>
<dbReference type="GO" id="GO:0003677">
    <property type="term" value="F:DNA binding"/>
    <property type="evidence" value="ECO:0007669"/>
    <property type="project" value="UniProtKB-KW"/>
</dbReference>
<proteinExistence type="predicted"/>
<name>A0ABS7HT01_9MICO</name>
<dbReference type="InterPro" id="IPR010982">
    <property type="entry name" value="Lambda_DNA-bd_dom_sf"/>
</dbReference>
<evidence type="ECO:0000256" key="3">
    <source>
        <dbReference type="ARBA" id="ARBA00023163"/>
    </source>
</evidence>
<dbReference type="SMART" id="SM00354">
    <property type="entry name" value="HTH_LACI"/>
    <property type="match status" value="1"/>
</dbReference>
<accession>A0ABS7HT01</accession>
<evidence type="ECO:0000313" key="6">
    <source>
        <dbReference type="Proteomes" id="UP000777440"/>
    </source>
</evidence>
<dbReference type="PANTHER" id="PTHR30146">
    <property type="entry name" value="LACI-RELATED TRANSCRIPTIONAL REPRESSOR"/>
    <property type="match status" value="1"/>
</dbReference>
<dbReference type="RefSeq" id="WP_220287527.1">
    <property type="nucleotide sequence ID" value="NZ_JAEUAX010000001.1"/>
</dbReference>
<dbReference type="PROSITE" id="PS00356">
    <property type="entry name" value="HTH_LACI_1"/>
    <property type="match status" value="1"/>
</dbReference>
<dbReference type="Proteomes" id="UP000777440">
    <property type="component" value="Unassembled WGS sequence"/>
</dbReference>
<dbReference type="PRINTS" id="PR00036">
    <property type="entry name" value="HTHLACI"/>
</dbReference>
<sequence length="350" mass="38145">MARKASGSATIRDVAERAGVSIKTVSNVLNGYPYIRPETDERVRNAMRELDYHVNVSARNLSRGRTGVIALVLPALRGAYFAELADTIMREAARVGQTVFIQQTNDERDRELRVLDGSYRSMVDGVIYSPLAIGQEDAALFDVDFPMVLLGERVFDVGVDHVTMHNVDGARAAAELVIERGARNIVPLGAKEDQSTSSGTLRMQGFRQALEAHGLGIDPRAIVGVPDYFHATGAAAMAEILDRGVTPDAVVAFTDTLALGALSTLNSRGLRVPDDVQLIGFDNIEETRYSSPPLTTIDLGREAVAATAVALLEERIRLRRDGVAKEEQPPPRKVVVDFRLVERQSTLSRP</sequence>
<dbReference type="PANTHER" id="PTHR30146:SF109">
    <property type="entry name" value="HTH-TYPE TRANSCRIPTIONAL REGULATOR GALS"/>
    <property type="match status" value="1"/>
</dbReference>
<dbReference type="InterPro" id="IPR028082">
    <property type="entry name" value="Peripla_BP_I"/>
</dbReference>
<protein>
    <submittedName>
        <fullName evidence="5">LacI family DNA-binding transcriptional regulator</fullName>
    </submittedName>
</protein>
<feature type="domain" description="HTH lacI-type" evidence="4">
    <location>
        <begin position="9"/>
        <end position="63"/>
    </location>
</feature>
<keyword evidence="3" id="KW-0804">Transcription</keyword>
<keyword evidence="1" id="KW-0805">Transcription regulation</keyword>
<dbReference type="InterPro" id="IPR046335">
    <property type="entry name" value="LacI/GalR-like_sensor"/>
</dbReference>